<accession>A0AAV1EQZ2</accession>
<dbReference type="EMBL" id="OY660865">
    <property type="protein sequence ID" value="CAJ1051130.1"/>
    <property type="molecule type" value="Genomic_DNA"/>
</dbReference>
<gene>
    <name evidence="1" type="ORF">XNOV1_A009083</name>
</gene>
<protein>
    <submittedName>
        <fullName evidence="1">Uncharacterized protein LOC117820949 isoform X5</fullName>
    </submittedName>
</protein>
<name>A0AAV1EQZ2_XYRNO</name>
<dbReference type="AlphaFoldDB" id="A0AAV1EQZ2"/>
<organism evidence="1 2">
    <name type="scientific">Xyrichtys novacula</name>
    <name type="common">Pearly razorfish</name>
    <name type="synonym">Hemipteronotus novacula</name>
    <dbReference type="NCBI Taxonomy" id="13765"/>
    <lineage>
        <taxon>Eukaryota</taxon>
        <taxon>Metazoa</taxon>
        <taxon>Chordata</taxon>
        <taxon>Craniata</taxon>
        <taxon>Vertebrata</taxon>
        <taxon>Euteleostomi</taxon>
        <taxon>Actinopterygii</taxon>
        <taxon>Neopterygii</taxon>
        <taxon>Teleostei</taxon>
        <taxon>Neoteleostei</taxon>
        <taxon>Acanthomorphata</taxon>
        <taxon>Eupercaria</taxon>
        <taxon>Labriformes</taxon>
        <taxon>Labridae</taxon>
        <taxon>Xyrichtys</taxon>
    </lineage>
</organism>
<sequence>MANVERVKPMDCDPSTSCECSEQPSTSYEDIRTAQVTLTFKWSGDSPPQKSKLEMALQTWATKKYNGNCKVVNIRGGTAVIEFEPAPDLSDLQELCGQTLEIKDKLKNSAQIMCAIVKPPNLKTEIPDNTSEPQDDKRKAQFTLSIKWSGDSPLQKTKLEMALQTWACKKNIGSCRVVNIRGGTAVIEFEPAPDLCDLQELCGQTLEIKDKIKNSVQIMCAIVKPPNLETEIPDYTSEPQDGELHLRKQSCDVDIYRAPLPKPQSARDPPNTLLQKIDYSGSDFSLKSKDPKKLMDELKINKKKESKLLQTVSFDRMTVHGPSQSRDAIEKLLNTVTNTDPSQEESAAANQDTPNIGMNIQDPLLNSGLIFAEKYWKLINTSFCKDLAKIKAKFGVDVKELSNSSGQVKIEVCWKESGRNASMESHALRALLHLYQKIATSPLNNT</sequence>
<evidence type="ECO:0000313" key="2">
    <source>
        <dbReference type="Proteomes" id="UP001178508"/>
    </source>
</evidence>
<proteinExistence type="predicted"/>
<dbReference type="Proteomes" id="UP001178508">
    <property type="component" value="Chromosome 2"/>
</dbReference>
<keyword evidence="2" id="KW-1185">Reference proteome</keyword>
<evidence type="ECO:0000313" key="1">
    <source>
        <dbReference type="EMBL" id="CAJ1051130.1"/>
    </source>
</evidence>
<reference evidence="1" key="1">
    <citation type="submission" date="2023-08" db="EMBL/GenBank/DDBJ databases">
        <authorList>
            <person name="Alioto T."/>
            <person name="Alioto T."/>
            <person name="Gomez Garrido J."/>
        </authorList>
    </citation>
    <scope>NUCLEOTIDE SEQUENCE</scope>
</reference>